<dbReference type="InterPro" id="IPR025875">
    <property type="entry name" value="Leu-rich_rpt_4"/>
</dbReference>
<keyword evidence="7 15" id="KW-0863">Zinc-finger</keyword>
<dbReference type="GO" id="GO:0005930">
    <property type="term" value="C:axoneme"/>
    <property type="evidence" value="ECO:0007669"/>
    <property type="project" value="UniProtKB-SubCell"/>
</dbReference>
<accession>A0AA36NED9</accession>
<keyword evidence="3" id="KW-0433">Leucine-rich repeat</keyword>
<dbReference type="InterPro" id="IPR001611">
    <property type="entry name" value="Leu-rich_rpt"/>
</dbReference>
<dbReference type="PROSITE" id="PS51450">
    <property type="entry name" value="LRR"/>
    <property type="match status" value="3"/>
</dbReference>
<dbReference type="EMBL" id="CAUJNA010003771">
    <property type="protein sequence ID" value="CAJ1409475.1"/>
    <property type="molecule type" value="Genomic_DNA"/>
</dbReference>
<dbReference type="PROSITE" id="PS50089">
    <property type="entry name" value="ZF_RING_2"/>
    <property type="match status" value="1"/>
</dbReference>
<dbReference type="PROSITE" id="PS00518">
    <property type="entry name" value="ZF_RING_1"/>
    <property type="match status" value="1"/>
</dbReference>
<evidence type="ECO:0000256" key="7">
    <source>
        <dbReference type="ARBA" id="ARBA00022771"/>
    </source>
</evidence>
<dbReference type="Gene3D" id="3.80.10.10">
    <property type="entry name" value="Ribonuclease Inhibitor"/>
    <property type="match status" value="1"/>
</dbReference>
<dbReference type="PANTHER" id="PTHR15454">
    <property type="entry name" value="NISCHARIN RELATED"/>
    <property type="match status" value="1"/>
</dbReference>
<keyword evidence="4" id="KW-0493">Microtubule</keyword>
<name>A0AA36NED9_9DINO</name>
<evidence type="ECO:0000256" key="6">
    <source>
        <dbReference type="ARBA" id="ARBA00022737"/>
    </source>
</evidence>
<evidence type="ECO:0000256" key="10">
    <source>
        <dbReference type="ARBA" id="ARBA00023175"/>
    </source>
</evidence>
<evidence type="ECO:0000256" key="12">
    <source>
        <dbReference type="ARBA" id="ARBA00023273"/>
    </source>
</evidence>
<dbReference type="SMART" id="SM00365">
    <property type="entry name" value="LRR_SD22"/>
    <property type="match status" value="4"/>
</dbReference>
<dbReference type="Proteomes" id="UP001178507">
    <property type="component" value="Unassembled WGS sequence"/>
</dbReference>
<keyword evidence="5" id="KW-0479">Metal-binding</keyword>
<dbReference type="FunFam" id="3.80.10.10:FF:000049">
    <property type="entry name" value="Dynein light chain 1"/>
    <property type="match status" value="1"/>
</dbReference>
<reference evidence="18" key="1">
    <citation type="submission" date="2023-08" db="EMBL/GenBank/DDBJ databases">
        <authorList>
            <person name="Chen Y."/>
            <person name="Shah S."/>
            <person name="Dougan E. K."/>
            <person name="Thang M."/>
            <person name="Chan C."/>
        </authorList>
    </citation>
    <scope>NUCLEOTIDE SEQUENCE</scope>
</reference>
<evidence type="ECO:0000313" key="18">
    <source>
        <dbReference type="EMBL" id="CAJ1409475.1"/>
    </source>
</evidence>
<evidence type="ECO:0000256" key="16">
    <source>
        <dbReference type="SAM" id="Phobius"/>
    </source>
</evidence>
<dbReference type="InterPro" id="IPR001841">
    <property type="entry name" value="Znf_RING"/>
</dbReference>
<dbReference type="GO" id="GO:0008270">
    <property type="term" value="F:zinc ion binding"/>
    <property type="evidence" value="ECO:0007669"/>
    <property type="project" value="UniProtKB-KW"/>
</dbReference>
<keyword evidence="16" id="KW-0812">Transmembrane</keyword>
<dbReference type="SMART" id="SM00184">
    <property type="entry name" value="RING"/>
    <property type="match status" value="1"/>
</dbReference>
<dbReference type="InterPro" id="IPR017907">
    <property type="entry name" value="Znf_RING_CS"/>
</dbReference>
<dbReference type="GO" id="GO:0005874">
    <property type="term" value="C:microtubule"/>
    <property type="evidence" value="ECO:0007669"/>
    <property type="project" value="UniProtKB-KW"/>
</dbReference>
<feature type="transmembrane region" description="Helical" evidence="16">
    <location>
        <begin position="67"/>
        <end position="84"/>
    </location>
</feature>
<evidence type="ECO:0000256" key="15">
    <source>
        <dbReference type="PROSITE-ProRule" id="PRU00175"/>
    </source>
</evidence>
<dbReference type="Pfam" id="PF13639">
    <property type="entry name" value="zf-RING_2"/>
    <property type="match status" value="1"/>
</dbReference>
<evidence type="ECO:0000256" key="11">
    <source>
        <dbReference type="ARBA" id="ARBA00023212"/>
    </source>
</evidence>
<proteinExistence type="inferred from homology"/>
<dbReference type="PANTHER" id="PTHR15454:SF73">
    <property type="entry name" value="DYNEIN AXONEMAL LIGHT CHAIN 1"/>
    <property type="match status" value="1"/>
</dbReference>
<dbReference type="InterPro" id="IPR013083">
    <property type="entry name" value="Znf_RING/FYVE/PHD"/>
</dbReference>
<keyword evidence="2" id="KW-0963">Cytoplasm</keyword>
<dbReference type="Pfam" id="PF12799">
    <property type="entry name" value="LRR_4"/>
    <property type="match status" value="1"/>
</dbReference>
<evidence type="ECO:0000256" key="2">
    <source>
        <dbReference type="ARBA" id="ARBA00022490"/>
    </source>
</evidence>
<evidence type="ECO:0000256" key="9">
    <source>
        <dbReference type="ARBA" id="ARBA00023017"/>
    </source>
</evidence>
<dbReference type="SUPFAM" id="SSF57850">
    <property type="entry name" value="RING/U-box"/>
    <property type="match status" value="1"/>
</dbReference>
<evidence type="ECO:0000313" key="19">
    <source>
        <dbReference type="Proteomes" id="UP001178507"/>
    </source>
</evidence>
<feature type="transmembrane region" description="Helical" evidence="16">
    <location>
        <begin position="39"/>
        <end position="60"/>
    </location>
</feature>
<keyword evidence="16" id="KW-0472">Membrane</keyword>
<evidence type="ECO:0000256" key="14">
    <source>
        <dbReference type="ARBA" id="ARBA00049760"/>
    </source>
</evidence>
<keyword evidence="16" id="KW-1133">Transmembrane helix</keyword>
<keyword evidence="12" id="KW-0966">Cell projection</keyword>
<keyword evidence="19" id="KW-1185">Reference proteome</keyword>
<evidence type="ECO:0000256" key="3">
    <source>
        <dbReference type="ARBA" id="ARBA00022614"/>
    </source>
</evidence>
<keyword evidence="10" id="KW-0505">Motor protein</keyword>
<evidence type="ECO:0000256" key="5">
    <source>
        <dbReference type="ARBA" id="ARBA00022723"/>
    </source>
</evidence>
<dbReference type="Gene3D" id="3.30.40.10">
    <property type="entry name" value="Zinc/RING finger domain, C3HC4 (zinc finger)"/>
    <property type="match status" value="1"/>
</dbReference>
<dbReference type="GO" id="GO:0030286">
    <property type="term" value="C:dynein complex"/>
    <property type="evidence" value="ECO:0007669"/>
    <property type="project" value="UniProtKB-KW"/>
</dbReference>
<evidence type="ECO:0000256" key="8">
    <source>
        <dbReference type="ARBA" id="ARBA00022833"/>
    </source>
</evidence>
<feature type="domain" description="RING-type" evidence="17">
    <location>
        <begin position="157"/>
        <end position="202"/>
    </location>
</feature>
<evidence type="ECO:0000259" key="17">
    <source>
        <dbReference type="PROSITE" id="PS50089"/>
    </source>
</evidence>
<dbReference type="SUPFAM" id="SSF52058">
    <property type="entry name" value="L domain-like"/>
    <property type="match status" value="1"/>
</dbReference>
<protein>
    <recommendedName>
        <fullName evidence="14">Dynein axonemal light chain 1</fullName>
    </recommendedName>
</protein>
<evidence type="ECO:0000256" key="13">
    <source>
        <dbReference type="ARBA" id="ARBA00049659"/>
    </source>
</evidence>
<evidence type="ECO:0000256" key="1">
    <source>
        <dbReference type="ARBA" id="ARBA00004430"/>
    </source>
</evidence>
<sequence length="496" mass="55192">MAWISSAVTTYGRTAEPSQAWPVAEEDLNLQAVKQLKKTFVFCGILTFASIALGFLGRSLDSPWKELVMTSGFALIPMMVWMSICRSLPRLQTTERVEQRVWAPALFKELDELKFMSVQVTARRPAPSVKILGEAELPAHAEPRASNVRSSVVGTSCSCCLGEFQQEDSVAVLYCGHVFCELCIAQWSVSGHALARKCPVCRRSFVRLTPYFFVQTKRSGSGLETMRDILQQRFEQEGVVASIVEKEDLALEDHLVGRKRGLVKLSFQNTEGMNRARMNLFQEMRGKRTPNSPLPCHLPALARAMPGTNCQKAIQLWSEKNAGGNPEEAEVVKLLCMSPPIEKMDSSLNQLVNVRHLSLSTNCIDKMISLPALKNIEILSLGRNLIKKISGLEEIGSTLRELWISYNQISTLDGLAPCVKLTTLFISNNKIKDWPELDKLQANQDLSNLMVFGNPIYEGLTRKQARPKVLEHLPKIATLDGELLTGDDDDGGEEAE</sequence>
<organism evidence="18 19">
    <name type="scientific">Effrenium voratum</name>
    <dbReference type="NCBI Taxonomy" id="2562239"/>
    <lineage>
        <taxon>Eukaryota</taxon>
        <taxon>Sar</taxon>
        <taxon>Alveolata</taxon>
        <taxon>Dinophyceae</taxon>
        <taxon>Suessiales</taxon>
        <taxon>Symbiodiniaceae</taxon>
        <taxon>Effrenium</taxon>
    </lineage>
</organism>
<comment type="similarity">
    <text evidence="13">Belongs to the dynein light chain LC1-type family.</text>
</comment>
<evidence type="ECO:0000256" key="4">
    <source>
        <dbReference type="ARBA" id="ARBA00022701"/>
    </source>
</evidence>
<keyword evidence="9" id="KW-0243">Dynein</keyword>
<keyword evidence="11" id="KW-0206">Cytoskeleton</keyword>
<dbReference type="AlphaFoldDB" id="A0AA36NED9"/>
<dbReference type="InterPro" id="IPR032675">
    <property type="entry name" value="LRR_dom_sf"/>
</dbReference>
<comment type="subcellular location">
    <subcellularLocation>
        <location evidence="1">Cytoplasm</location>
        <location evidence="1">Cytoskeleton</location>
        <location evidence="1">Cilium axoneme</location>
    </subcellularLocation>
</comment>
<keyword evidence="6" id="KW-0677">Repeat</keyword>
<comment type="caution">
    <text evidence="18">The sequence shown here is derived from an EMBL/GenBank/DDBJ whole genome shotgun (WGS) entry which is preliminary data.</text>
</comment>
<gene>
    <name evidence="18" type="ORF">EVOR1521_LOCUS30565</name>
</gene>
<keyword evidence="8" id="KW-0862">Zinc</keyword>